<dbReference type="EMBL" id="GL349438">
    <property type="protein sequence ID" value="KNC54709.1"/>
    <property type="molecule type" value="Genomic_DNA"/>
</dbReference>
<dbReference type="InterPro" id="IPR027450">
    <property type="entry name" value="AlkB-like"/>
</dbReference>
<gene>
    <name evidence="2" type="ORF">AMSG_01559</name>
</gene>
<evidence type="ECO:0000259" key="1">
    <source>
        <dbReference type="PROSITE" id="PS51471"/>
    </source>
</evidence>
<reference evidence="2 3" key="1">
    <citation type="submission" date="2010-05" db="EMBL/GenBank/DDBJ databases">
        <title>The Genome Sequence of Thecamonas trahens ATCC 50062.</title>
        <authorList>
            <consortium name="The Broad Institute Genome Sequencing Platform"/>
            <person name="Russ C."/>
            <person name="Cuomo C."/>
            <person name="Shea T."/>
            <person name="Young S.K."/>
            <person name="Zeng Q."/>
            <person name="Koehrsen M."/>
            <person name="Haas B."/>
            <person name="Borodovsky M."/>
            <person name="Guigo R."/>
            <person name="Alvarado L."/>
            <person name="Berlin A."/>
            <person name="Bochicchio J."/>
            <person name="Borenstein D."/>
            <person name="Chapman S."/>
            <person name="Chen Z."/>
            <person name="Freedman E."/>
            <person name="Gellesch M."/>
            <person name="Goldberg J."/>
            <person name="Griggs A."/>
            <person name="Gujja S."/>
            <person name="Heilman E."/>
            <person name="Heiman D."/>
            <person name="Hepburn T."/>
            <person name="Howarth C."/>
            <person name="Jen D."/>
            <person name="Larson L."/>
            <person name="Mehta T."/>
            <person name="Park D."/>
            <person name="Pearson M."/>
            <person name="Roberts A."/>
            <person name="Saif S."/>
            <person name="Shenoy N."/>
            <person name="Sisk P."/>
            <person name="Stolte C."/>
            <person name="Sykes S."/>
            <person name="Thomson T."/>
            <person name="Walk T."/>
            <person name="White J."/>
            <person name="Yandava C."/>
            <person name="Burger G."/>
            <person name="Gray M.W."/>
            <person name="Holland P.W.H."/>
            <person name="King N."/>
            <person name="Lang F.B.F."/>
            <person name="Roger A.J."/>
            <person name="Ruiz-Trillo I."/>
            <person name="Lander E."/>
            <person name="Nusbaum C."/>
        </authorList>
    </citation>
    <scope>NUCLEOTIDE SEQUENCE [LARGE SCALE GENOMIC DNA]</scope>
    <source>
        <strain evidence="2 3">ATCC 50062</strain>
    </source>
</reference>
<dbReference type="Pfam" id="PF13532">
    <property type="entry name" value="2OG-FeII_Oxy_2"/>
    <property type="match status" value="1"/>
</dbReference>
<dbReference type="InterPro" id="IPR005123">
    <property type="entry name" value="Oxoglu/Fe-dep_dioxygenase_dom"/>
</dbReference>
<sequence>MADSNEMAPGRARREVKECVRYEVDVPAETIAASRRTVAALPSAVDRPRLAGVTDAGVPGFLYLPHYLSAEEQSAVLAAIEGDTSVDWSDAFETRLQKHWGWAFVYECGQIVGGEAAPPAPALLLEVLAERFVADGLVATPPNQVLANKYMPGNGIGYHVDRIDLFGDVIIGVNLVVPTKFTLKSVAEPEERVSVVMAPGSVYVLSGEARFGWRHGITRKARLYKRFRRAPELLPDEPWRVSLTFRDVLEAT</sequence>
<dbReference type="PANTHER" id="PTHR12463:SF1">
    <property type="entry name" value="2-OXOGLUTARATE AND FE-DEPENDENT OXYGENASE FAMILY PROTEIN"/>
    <property type="match status" value="1"/>
</dbReference>
<dbReference type="GO" id="GO:0016491">
    <property type="term" value="F:oxidoreductase activity"/>
    <property type="evidence" value="ECO:0007669"/>
    <property type="project" value="TreeGrafter"/>
</dbReference>
<feature type="domain" description="Fe2OG dioxygenase" evidence="1">
    <location>
        <begin position="141"/>
        <end position="249"/>
    </location>
</feature>
<organism evidence="2 3">
    <name type="scientific">Thecamonas trahens ATCC 50062</name>
    <dbReference type="NCBI Taxonomy" id="461836"/>
    <lineage>
        <taxon>Eukaryota</taxon>
        <taxon>Apusozoa</taxon>
        <taxon>Apusomonadida</taxon>
        <taxon>Apusomonadidae</taxon>
        <taxon>Thecamonas</taxon>
    </lineage>
</organism>
<evidence type="ECO:0000313" key="3">
    <source>
        <dbReference type="Proteomes" id="UP000054408"/>
    </source>
</evidence>
<accession>A0A0L0DQX9</accession>
<dbReference type="InterPro" id="IPR032857">
    <property type="entry name" value="ALKBH4"/>
</dbReference>
<dbReference type="OMA" id="AHVENFR"/>
<dbReference type="PANTHER" id="PTHR12463">
    <property type="entry name" value="OXYGENASE-RELATED"/>
    <property type="match status" value="1"/>
</dbReference>
<dbReference type="eggNOG" id="KOG4176">
    <property type="taxonomic scope" value="Eukaryota"/>
</dbReference>
<name>A0A0L0DQX9_THETB</name>
<dbReference type="Proteomes" id="UP000054408">
    <property type="component" value="Unassembled WGS sequence"/>
</dbReference>
<dbReference type="RefSeq" id="XP_013761609.1">
    <property type="nucleotide sequence ID" value="XM_013906155.1"/>
</dbReference>
<dbReference type="InterPro" id="IPR037151">
    <property type="entry name" value="AlkB-like_sf"/>
</dbReference>
<dbReference type="GeneID" id="25561305"/>
<evidence type="ECO:0000313" key="2">
    <source>
        <dbReference type="EMBL" id="KNC54709.1"/>
    </source>
</evidence>
<dbReference type="PROSITE" id="PS51471">
    <property type="entry name" value="FE2OG_OXY"/>
    <property type="match status" value="1"/>
</dbReference>
<dbReference type="AlphaFoldDB" id="A0A0L0DQX9"/>
<dbReference type="STRING" id="461836.A0A0L0DQX9"/>
<protein>
    <submittedName>
        <fullName evidence="2">2OG-Fe(II) oxygenase family Oxidoreductase</fullName>
    </submittedName>
</protein>
<dbReference type="GO" id="GO:0070988">
    <property type="term" value="P:demethylation"/>
    <property type="evidence" value="ECO:0007669"/>
    <property type="project" value="InterPro"/>
</dbReference>
<proteinExistence type="predicted"/>
<dbReference type="Gene3D" id="2.60.120.590">
    <property type="entry name" value="Alpha-ketoglutarate-dependent dioxygenase AlkB-like"/>
    <property type="match status" value="1"/>
</dbReference>
<dbReference type="GO" id="GO:0032451">
    <property type="term" value="F:demethylase activity"/>
    <property type="evidence" value="ECO:0007669"/>
    <property type="project" value="TreeGrafter"/>
</dbReference>
<dbReference type="OrthoDB" id="416580at2759"/>
<dbReference type="SUPFAM" id="SSF51197">
    <property type="entry name" value="Clavaminate synthase-like"/>
    <property type="match status" value="1"/>
</dbReference>
<keyword evidence="3" id="KW-1185">Reference proteome</keyword>